<feature type="compositionally biased region" description="Polar residues" evidence="11">
    <location>
        <begin position="116"/>
        <end position="125"/>
    </location>
</feature>
<dbReference type="Pfam" id="PF00560">
    <property type="entry name" value="LRR_1"/>
    <property type="match status" value="3"/>
</dbReference>
<sequence length="925" mass="97294">MDSLPSTRSGGGSPPPKPGAADSWLEEKDDGGPSELIIGTNGHGAGEHRRSLSSASRTSSHISSRRSSPKPSPGRPHLLSSGDEETSPSPHRGRGGSSSSRQQQSARRSSHRKTALSLNDATALNSGGAAAAAAAPATSRSARPATPSDRGGGSSSGSGSDSLGGSTASGGARRQQRHPRSSFAAGETAAGEPLLTSAGGKVRRRSRGERGGGGGSVGGDETASAARARRDREAAHARQLANAALQAAHARQLASAALQDVYAATGGPRWKRAHWWLAPGSEVRLWYGAGVERGALTALRLPKNGLRGALPPSLGNLPTLVLLDLSYNRRLGGELPACLGALAQLRQQRQRRQQQRQRRRAAVGVVAGASWLSQENGVAGEGEIARGRYARSAAAVVWRPGPYYLSRAGKGDEFLNLCGCDFEGPLPESLGRLSQLQELRLSGNRLSGGLPTSWGSLTKLQELHVSSNELDGSIPAPLASVVALDPVHAYPNRMASLVALDLSNNKLEGVVPEQLGALLSLNLLRLEGNRLLTPLPVADSGPVLQGKRRLTPLPSADSGPVLQAWLRKLAWLHKLLAVHTVGLELKLKELQRTKEEEVVRLAVVRLAVALERSRRRVRQLEAQANGGSAAEAPAPGHQRRRSRGRQPTPHAAPRANNFSFAGSDDGALTPSRGASPSLGASPDSVGWELQLPEPPVPAAAAQSTAAGLLLVEAAVRAPRIAALSAAGYHKLKLWCLVQPRPRAHFASAVLWRLREALSRAAAVEPGFKSEGEASVASRGRRGSIGAVARLQFQRKLRAALGRRRPEDDEDDQTIGGRSVASGSSLGASSHMRNRHKNLNSYRCNKSTRHLCSKVIQSSEPTVGGRSVASGVSLGASSHTRGQGGAYHTDGEGARKRRGRVKTLPANLAAAADETFDETRKGARWE</sequence>
<reference evidence="12" key="1">
    <citation type="submission" date="2021-02" db="EMBL/GenBank/DDBJ databases">
        <title>First Annotated Genome of the Yellow-green Alga Tribonema minus.</title>
        <authorList>
            <person name="Mahan K.M."/>
        </authorList>
    </citation>
    <scope>NUCLEOTIDE SEQUENCE</scope>
    <source>
        <strain evidence="12">UTEX B ZZ1240</strain>
    </source>
</reference>
<dbReference type="GO" id="GO:0005524">
    <property type="term" value="F:ATP binding"/>
    <property type="evidence" value="ECO:0007669"/>
    <property type="project" value="UniProtKB-KW"/>
</dbReference>
<dbReference type="Gene3D" id="3.80.10.10">
    <property type="entry name" value="Ribonuclease Inhibitor"/>
    <property type="match status" value="2"/>
</dbReference>
<dbReference type="PANTHER" id="PTHR48005:SF13">
    <property type="entry name" value="SERINE_THREONINE-PROTEIN KINASE DDB_G0278509-RELATED"/>
    <property type="match status" value="1"/>
</dbReference>
<keyword evidence="2" id="KW-0723">Serine/threonine-protein kinase</keyword>
<gene>
    <name evidence="12" type="ORF">JKP88DRAFT_308558</name>
</gene>
<evidence type="ECO:0000313" key="12">
    <source>
        <dbReference type="EMBL" id="KAG5186862.1"/>
    </source>
</evidence>
<dbReference type="SUPFAM" id="SSF52058">
    <property type="entry name" value="L domain-like"/>
    <property type="match status" value="1"/>
</dbReference>
<evidence type="ECO:0000256" key="5">
    <source>
        <dbReference type="ARBA" id="ARBA00022737"/>
    </source>
</evidence>
<comment type="catalytic activity">
    <reaction evidence="10">
        <text>L-seryl-[protein] + ATP = O-phospho-L-seryl-[protein] + ADP + H(+)</text>
        <dbReference type="Rhea" id="RHEA:17989"/>
        <dbReference type="Rhea" id="RHEA-COMP:9863"/>
        <dbReference type="Rhea" id="RHEA-COMP:11604"/>
        <dbReference type="ChEBI" id="CHEBI:15378"/>
        <dbReference type="ChEBI" id="CHEBI:29999"/>
        <dbReference type="ChEBI" id="CHEBI:30616"/>
        <dbReference type="ChEBI" id="CHEBI:83421"/>
        <dbReference type="ChEBI" id="CHEBI:456216"/>
        <dbReference type="EC" id="2.7.11.1"/>
    </reaction>
</comment>
<dbReference type="GO" id="GO:0004674">
    <property type="term" value="F:protein serine/threonine kinase activity"/>
    <property type="evidence" value="ECO:0007669"/>
    <property type="project" value="UniProtKB-KW"/>
</dbReference>
<dbReference type="EMBL" id="JAFCMP010000101">
    <property type="protein sequence ID" value="KAG5186862.1"/>
    <property type="molecule type" value="Genomic_DNA"/>
</dbReference>
<evidence type="ECO:0000256" key="2">
    <source>
        <dbReference type="ARBA" id="ARBA00022527"/>
    </source>
</evidence>
<keyword evidence="6" id="KW-0547">Nucleotide-binding</keyword>
<name>A0A835Z715_9STRA</name>
<feature type="compositionally biased region" description="Low complexity" evidence="11">
    <location>
        <begin position="157"/>
        <end position="173"/>
    </location>
</feature>
<evidence type="ECO:0000256" key="4">
    <source>
        <dbReference type="ARBA" id="ARBA00022679"/>
    </source>
</evidence>
<feature type="compositionally biased region" description="Low complexity" evidence="11">
    <location>
        <begin position="862"/>
        <end position="877"/>
    </location>
</feature>
<dbReference type="InterPro" id="IPR051420">
    <property type="entry name" value="Ser_Thr_Kinases_DiverseReg"/>
</dbReference>
<feature type="compositionally biased region" description="Low complexity" evidence="11">
    <location>
        <begin position="129"/>
        <end position="149"/>
    </location>
</feature>
<dbReference type="AlphaFoldDB" id="A0A835Z715"/>
<dbReference type="Proteomes" id="UP000664859">
    <property type="component" value="Unassembled WGS sequence"/>
</dbReference>
<dbReference type="EC" id="2.7.11.1" evidence="1"/>
<keyword evidence="13" id="KW-1185">Reference proteome</keyword>
<comment type="catalytic activity">
    <reaction evidence="9">
        <text>L-threonyl-[protein] + ATP = O-phospho-L-threonyl-[protein] + ADP + H(+)</text>
        <dbReference type="Rhea" id="RHEA:46608"/>
        <dbReference type="Rhea" id="RHEA-COMP:11060"/>
        <dbReference type="Rhea" id="RHEA-COMP:11605"/>
        <dbReference type="ChEBI" id="CHEBI:15378"/>
        <dbReference type="ChEBI" id="CHEBI:30013"/>
        <dbReference type="ChEBI" id="CHEBI:30616"/>
        <dbReference type="ChEBI" id="CHEBI:61977"/>
        <dbReference type="ChEBI" id="CHEBI:456216"/>
        <dbReference type="EC" id="2.7.11.1"/>
    </reaction>
</comment>
<dbReference type="PANTHER" id="PTHR48005">
    <property type="entry name" value="LEUCINE RICH REPEAT KINASE 2"/>
    <property type="match status" value="1"/>
</dbReference>
<protein>
    <recommendedName>
        <fullName evidence="1">non-specific serine/threonine protein kinase</fullName>
        <ecNumber evidence="1">2.7.11.1</ecNumber>
    </recommendedName>
</protein>
<feature type="compositionally biased region" description="Basic and acidic residues" evidence="11">
    <location>
        <begin position="916"/>
        <end position="925"/>
    </location>
</feature>
<dbReference type="FunFam" id="3.80.10.10:FF:000041">
    <property type="entry name" value="LRR receptor-like serine/threonine-protein kinase ERECTA"/>
    <property type="match status" value="1"/>
</dbReference>
<feature type="compositionally biased region" description="Low complexity" evidence="11">
    <location>
        <begin position="52"/>
        <end position="62"/>
    </location>
</feature>
<organism evidence="12 13">
    <name type="scientific">Tribonema minus</name>
    <dbReference type="NCBI Taxonomy" id="303371"/>
    <lineage>
        <taxon>Eukaryota</taxon>
        <taxon>Sar</taxon>
        <taxon>Stramenopiles</taxon>
        <taxon>Ochrophyta</taxon>
        <taxon>PX clade</taxon>
        <taxon>Xanthophyceae</taxon>
        <taxon>Tribonematales</taxon>
        <taxon>Tribonemataceae</taxon>
        <taxon>Tribonema</taxon>
    </lineage>
</organism>
<evidence type="ECO:0000256" key="3">
    <source>
        <dbReference type="ARBA" id="ARBA00022614"/>
    </source>
</evidence>
<dbReference type="OrthoDB" id="676979at2759"/>
<feature type="region of interest" description="Disordered" evidence="11">
    <location>
        <begin position="620"/>
        <end position="687"/>
    </location>
</feature>
<dbReference type="InterPro" id="IPR001611">
    <property type="entry name" value="Leu-rich_rpt"/>
</dbReference>
<keyword evidence="8" id="KW-0067">ATP-binding</keyword>
<proteinExistence type="predicted"/>
<dbReference type="InterPro" id="IPR032675">
    <property type="entry name" value="LRR_dom_sf"/>
</dbReference>
<feature type="region of interest" description="Disordered" evidence="11">
    <location>
        <begin position="858"/>
        <end position="925"/>
    </location>
</feature>
<evidence type="ECO:0000313" key="13">
    <source>
        <dbReference type="Proteomes" id="UP000664859"/>
    </source>
</evidence>
<keyword evidence="7" id="KW-0418">Kinase</keyword>
<feature type="region of interest" description="Disordered" evidence="11">
    <location>
        <begin position="1"/>
        <end position="235"/>
    </location>
</feature>
<evidence type="ECO:0000256" key="8">
    <source>
        <dbReference type="ARBA" id="ARBA00022840"/>
    </source>
</evidence>
<feature type="region of interest" description="Disordered" evidence="11">
    <location>
        <begin position="798"/>
        <end position="841"/>
    </location>
</feature>
<evidence type="ECO:0000256" key="9">
    <source>
        <dbReference type="ARBA" id="ARBA00047899"/>
    </source>
</evidence>
<evidence type="ECO:0000256" key="7">
    <source>
        <dbReference type="ARBA" id="ARBA00022777"/>
    </source>
</evidence>
<evidence type="ECO:0000256" key="10">
    <source>
        <dbReference type="ARBA" id="ARBA00048679"/>
    </source>
</evidence>
<keyword evidence="4" id="KW-0808">Transferase</keyword>
<evidence type="ECO:0000256" key="6">
    <source>
        <dbReference type="ARBA" id="ARBA00022741"/>
    </source>
</evidence>
<accession>A0A835Z715</accession>
<feature type="compositionally biased region" description="Low complexity" evidence="11">
    <location>
        <begin position="815"/>
        <end position="829"/>
    </location>
</feature>
<evidence type="ECO:0000256" key="11">
    <source>
        <dbReference type="SAM" id="MobiDB-lite"/>
    </source>
</evidence>
<evidence type="ECO:0000256" key="1">
    <source>
        <dbReference type="ARBA" id="ARBA00012513"/>
    </source>
</evidence>
<keyword evidence="5" id="KW-0677">Repeat</keyword>
<keyword evidence="3" id="KW-0433">Leucine-rich repeat</keyword>
<comment type="caution">
    <text evidence="12">The sequence shown here is derived from an EMBL/GenBank/DDBJ whole genome shotgun (WGS) entry which is preliminary data.</text>
</comment>
<feature type="compositionally biased region" description="Low complexity" evidence="11">
    <location>
        <begin position="97"/>
        <end position="107"/>
    </location>
</feature>